<dbReference type="EMBL" id="JBHTBF010000003">
    <property type="protein sequence ID" value="MFC7319000.1"/>
    <property type="molecule type" value="Genomic_DNA"/>
</dbReference>
<dbReference type="InterPro" id="IPR002347">
    <property type="entry name" value="SDR_fam"/>
</dbReference>
<protein>
    <submittedName>
        <fullName evidence="3">SDR family NAD(P)-dependent oxidoreductase</fullName>
        <ecNumber evidence="3">1.1.1.-</ecNumber>
    </submittedName>
</protein>
<evidence type="ECO:0000256" key="1">
    <source>
        <dbReference type="ARBA" id="ARBA00006484"/>
    </source>
</evidence>
<dbReference type="GO" id="GO:0016491">
    <property type="term" value="F:oxidoreductase activity"/>
    <property type="evidence" value="ECO:0007669"/>
    <property type="project" value="UniProtKB-KW"/>
</dbReference>
<name>A0ABD6AEP3_9EURY</name>
<dbReference type="Pfam" id="PF13561">
    <property type="entry name" value="adh_short_C2"/>
    <property type="match status" value="1"/>
</dbReference>
<dbReference type="PANTHER" id="PTHR43639:SF1">
    <property type="entry name" value="SHORT-CHAIN DEHYDROGENASE_REDUCTASE FAMILY PROTEIN"/>
    <property type="match status" value="1"/>
</dbReference>
<dbReference type="AlphaFoldDB" id="A0ABD6AEP3"/>
<keyword evidence="2 3" id="KW-0560">Oxidoreductase</keyword>
<comment type="similarity">
    <text evidence="1">Belongs to the short-chain dehydrogenases/reductases (SDR) family.</text>
</comment>
<gene>
    <name evidence="3" type="ORF">ACFQPE_19695</name>
</gene>
<reference evidence="3 4" key="1">
    <citation type="journal article" date="2019" name="Int. J. Syst. Evol. Microbiol.">
        <title>The Global Catalogue of Microorganisms (GCM) 10K type strain sequencing project: providing services to taxonomists for standard genome sequencing and annotation.</title>
        <authorList>
            <consortium name="The Broad Institute Genomics Platform"/>
            <consortium name="The Broad Institute Genome Sequencing Center for Infectious Disease"/>
            <person name="Wu L."/>
            <person name="Ma J."/>
        </authorList>
    </citation>
    <scope>NUCLEOTIDE SEQUENCE [LARGE SCALE GENOMIC DNA]</scope>
    <source>
        <strain evidence="3 4">PSR21</strain>
    </source>
</reference>
<keyword evidence="4" id="KW-1185">Reference proteome</keyword>
<accession>A0ABD6AEP3</accession>
<dbReference type="Gene3D" id="3.40.50.720">
    <property type="entry name" value="NAD(P)-binding Rossmann-like Domain"/>
    <property type="match status" value="1"/>
</dbReference>
<dbReference type="PANTHER" id="PTHR43639">
    <property type="entry name" value="OXIDOREDUCTASE, SHORT-CHAIN DEHYDROGENASE/REDUCTASE FAMILY (AFU_ORTHOLOGUE AFUA_5G02870)"/>
    <property type="match status" value="1"/>
</dbReference>
<evidence type="ECO:0000256" key="2">
    <source>
        <dbReference type="ARBA" id="ARBA00023002"/>
    </source>
</evidence>
<organism evidence="3 4">
    <name type="scientific">Halomarina halobia</name>
    <dbReference type="NCBI Taxonomy" id="3033386"/>
    <lineage>
        <taxon>Archaea</taxon>
        <taxon>Methanobacteriati</taxon>
        <taxon>Methanobacteriota</taxon>
        <taxon>Stenosarchaea group</taxon>
        <taxon>Halobacteria</taxon>
        <taxon>Halobacteriales</taxon>
        <taxon>Natronomonadaceae</taxon>
        <taxon>Halomarina</taxon>
    </lineage>
</organism>
<evidence type="ECO:0000313" key="3">
    <source>
        <dbReference type="EMBL" id="MFC7319000.1"/>
    </source>
</evidence>
<dbReference type="SUPFAM" id="SSF51735">
    <property type="entry name" value="NAD(P)-binding Rossmann-fold domains"/>
    <property type="match status" value="1"/>
</dbReference>
<dbReference type="InterPro" id="IPR020904">
    <property type="entry name" value="Sc_DH/Rdtase_CS"/>
</dbReference>
<dbReference type="FunFam" id="3.40.50.720:FF:000084">
    <property type="entry name" value="Short-chain dehydrogenase reductase"/>
    <property type="match status" value="1"/>
</dbReference>
<sequence length="255" mass="26973">MLQDVNAFVTGASQGIGREIAITLADYGANVALAARSDGVYETADEIDTKALPLTVDVTDESSVIEGIEETVDAFGGLDCLINNAGIAGPTAPIEEVTAEEWDRTMAVNVRGMFLTTKHAANHLRNSDRGRVVNISSISGKRPLRNRTPYTASKMAVIGLTRTLAVEFGNDDVTVNAVCPGATKGPRIEAVIDAQADDLGIEYEQAKRQVFTDDSALGSLVEPNDVAEVVAFLASGRAQTITAQDINVDGGTAWY</sequence>
<dbReference type="GeneID" id="79317813"/>
<dbReference type="RefSeq" id="WP_276306162.1">
    <property type="nucleotide sequence ID" value="NZ_CP119993.1"/>
</dbReference>
<dbReference type="CDD" id="cd05233">
    <property type="entry name" value="SDR_c"/>
    <property type="match status" value="1"/>
</dbReference>
<dbReference type="InterPro" id="IPR036291">
    <property type="entry name" value="NAD(P)-bd_dom_sf"/>
</dbReference>
<comment type="caution">
    <text evidence="3">The sequence shown here is derived from an EMBL/GenBank/DDBJ whole genome shotgun (WGS) entry which is preliminary data.</text>
</comment>
<dbReference type="EC" id="1.1.1.-" evidence="3"/>
<proteinExistence type="inferred from homology"/>
<dbReference type="PRINTS" id="PR00080">
    <property type="entry name" value="SDRFAMILY"/>
</dbReference>
<dbReference type="Proteomes" id="UP001596547">
    <property type="component" value="Unassembled WGS sequence"/>
</dbReference>
<evidence type="ECO:0000313" key="4">
    <source>
        <dbReference type="Proteomes" id="UP001596547"/>
    </source>
</evidence>
<dbReference type="PROSITE" id="PS00061">
    <property type="entry name" value="ADH_SHORT"/>
    <property type="match status" value="1"/>
</dbReference>
<dbReference type="PRINTS" id="PR00081">
    <property type="entry name" value="GDHRDH"/>
</dbReference>